<dbReference type="PANTHER" id="PTHR10492">
    <property type="match status" value="1"/>
</dbReference>
<gene>
    <name evidence="3" type="primary">LOC136074673</name>
</gene>
<dbReference type="RefSeq" id="XP_065643084.1">
    <property type="nucleotide sequence ID" value="XM_065787012.1"/>
</dbReference>
<reference evidence="3" key="2">
    <citation type="submission" date="2025-08" db="UniProtKB">
        <authorList>
            <consortium name="RefSeq"/>
        </authorList>
    </citation>
    <scope>IDENTIFICATION</scope>
</reference>
<protein>
    <submittedName>
        <fullName evidence="3">Uncharacterized protein LOC136074673</fullName>
    </submittedName>
</protein>
<feature type="domain" description="DNA helicase Pif1-like 2B" evidence="1">
    <location>
        <begin position="191"/>
        <end position="237"/>
    </location>
</feature>
<evidence type="ECO:0000313" key="3">
    <source>
        <dbReference type="RefSeq" id="XP_065643084.1"/>
    </source>
</evidence>
<dbReference type="PANTHER" id="PTHR10492:SF57">
    <property type="entry name" value="ATP-DEPENDENT DNA HELICASE"/>
    <property type="match status" value="1"/>
</dbReference>
<evidence type="ECO:0000259" key="1">
    <source>
        <dbReference type="Pfam" id="PF21530"/>
    </source>
</evidence>
<dbReference type="InterPro" id="IPR027417">
    <property type="entry name" value="P-loop_NTPase"/>
</dbReference>
<keyword evidence="2" id="KW-1185">Reference proteome</keyword>
<accession>A0ABM4B2P7</accession>
<dbReference type="InterPro" id="IPR049163">
    <property type="entry name" value="Pif1-like_2B_dom"/>
</dbReference>
<proteinExistence type="predicted"/>
<organism evidence="2 3">
    <name type="scientific">Hydra vulgaris</name>
    <name type="common">Hydra</name>
    <name type="synonym">Hydra attenuata</name>
    <dbReference type="NCBI Taxonomy" id="6087"/>
    <lineage>
        <taxon>Eukaryota</taxon>
        <taxon>Metazoa</taxon>
        <taxon>Cnidaria</taxon>
        <taxon>Hydrozoa</taxon>
        <taxon>Hydroidolina</taxon>
        <taxon>Anthoathecata</taxon>
        <taxon>Aplanulata</taxon>
        <taxon>Hydridae</taxon>
        <taxon>Hydra</taxon>
    </lineage>
</organism>
<dbReference type="Pfam" id="PF21530">
    <property type="entry name" value="Pif1_2B_dom"/>
    <property type="match status" value="1"/>
</dbReference>
<dbReference type="Proteomes" id="UP001652625">
    <property type="component" value="Chromosome 01"/>
</dbReference>
<reference evidence="2" key="1">
    <citation type="submission" date="2025-05" db="UniProtKB">
        <authorList>
            <consortium name="RefSeq"/>
        </authorList>
    </citation>
    <scope>NUCLEOTIDE SEQUENCE [LARGE SCALE GENOMIC DNA]</scope>
</reference>
<name>A0ABM4B2P7_HYDVU</name>
<sequence length="294" mass="33513">MKYQAHINVEACMSVKAVKYLCKYLNKGHDGENIEINEQINHDEVNAFLDCRYVVIFASKRSNILGECAYSCCIDFEMFHEACPLKGDFSQWLLKLGSGKIPVKEEDPFKVCIEIPHQCIIRENVFIFNKIFGNAEQNDYSKRVILTPTNVDSLSINEEVLECLPGEVKIYLSADQIETDDLNERNNFHVEFWNSLTSLGMPPHFLKFKIGCVIMLLRDLDHKTGLCNGTRMKVCALQNNFSDAEVSTGASGGKRVFVPRIQLAPSDSNVLFVLKRRQFPVRLAYSMKINKIQD</sequence>
<dbReference type="SUPFAM" id="SSF52540">
    <property type="entry name" value="P-loop containing nucleoside triphosphate hydrolases"/>
    <property type="match status" value="1"/>
</dbReference>
<evidence type="ECO:0000313" key="2">
    <source>
        <dbReference type="Proteomes" id="UP001652625"/>
    </source>
</evidence>
<dbReference type="GeneID" id="136074673"/>